<keyword evidence="4 5" id="KW-0472">Membrane</keyword>
<comment type="caution">
    <text evidence="7">The sequence shown here is derived from an EMBL/GenBank/DDBJ whole genome shotgun (WGS) entry which is preliminary data.</text>
</comment>
<dbReference type="PANTHER" id="PTHR22911:SF6">
    <property type="entry name" value="SOLUTE CARRIER FAMILY 35 MEMBER G1"/>
    <property type="match status" value="1"/>
</dbReference>
<comment type="subcellular location">
    <subcellularLocation>
        <location evidence="1">Membrane</location>
        <topology evidence="1">Multi-pass membrane protein</topology>
    </subcellularLocation>
</comment>
<reference evidence="7 8" key="1">
    <citation type="submission" date="2018-06" db="EMBL/GenBank/DDBJ databases">
        <title>Complete Genomes of Monosporascus.</title>
        <authorList>
            <person name="Robinson A.J."/>
            <person name="Natvig D.O."/>
        </authorList>
    </citation>
    <scope>NUCLEOTIDE SEQUENCE [LARGE SCALE GENOMIC DNA]</scope>
    <source>
        <strain evidence="7 8">CBS 609.92</strain>
    </source>
</reference>
<dbReference type="PANTHER" id="PTHR22911">
    <property type="entry name" value="ACYL-MALONYL CONDENSING ENZYME-RELATED"/>
    <property type="match status" value="1"/>
</dbReference>
<feature type="transmembrane region" description="Helical" evidence="5">
    <location>
        <begin position="135"/>
        <end position="158"/>
    </location>
</feature>
<sequence>MGSNTRQCLSINRGPLLVLLSQILSSLMNLCAKALITKFAQPISPFSILNARMIITLSLSSIYCWVKNIEDFPAGPKEVRWLMLLRAVGGCCGAIGFYYSLKYLPLAEATVLNLLAPLGCCVISVLLLKHTASKVQIGAAVMSVVAVIITARPTLIFQQLDYEKGIVAKESTVEWKRLLTGIPFALLGAFGGARTWCP</sequence>
<evidence type="ECO:0000256" key="3">
    <source>
        <dbReference type="ARBA" id="ARBA00022989"/>
    </source>
</evidence>
<organism evidence="7 8">
    <name type="scientific">Monosporascus cannonballus</name>
    <dbReference type="NCBI Taxonomy" id="155416"/>
    <lineage>
        <taxon>Eukaryota</taxon>
        <taxon>Fungi</taxon>
        <taxon>Dikarya</taxon>
        <taxon>Ascomycota</taxon>
        <taxon>Pezizomycotina</taxon>
        <taxon>Sordariomycetes</taxon>
        <taxon>Xylariomycetidae</taxon>
        <taxon>Xylariales</taxon>
        <taxon>Xylariales incertae sedis</taxon>
        <taxon>Monosporascus</taxon>
    </lineage>
</organism>
<feature type="transmembrane region" description="Helical" evidence="5">
    <location>
        <begin position="78"/>
        <end position="99"/>
    </location>
</feature>
<evidence type="ECO:0000256" key="2">
    <source>
        <dbReference type="ARBA" id="ARBA00022692"/>
    </source>
</evidence>
<protein>
    <recommendedName>
        <fullName evidence="6">EamA domain-containing protein</fullName>
    </recommendedName>
</protein>
<name>A0ABY0HGI7_9PEZI</name>
<evidence type="ECO:0000313" key="8">
    <source>
        <dbReference type="Proteomes" id="UP000294003"/>
    </source>
</evidence>
<gene>
    <name evidence="7" type="ORF">DL762_002807</name>
</gene>
<feature type="transmembrane region" description="Helical" evidence="5">
    <location>
        <begin position="111"/>
        <end position="128"/>
    </location>
</feature>
<dbReference type="Proteomes" id="UP000294003">
    <property type="component" value="Unassembled WGS sequence"/>
</dbReference>
<evidence type="ECO:0000256" key="4">
    <source>
        <dbReference type="ARBA" id="ARBA00023136"/>
    </source>
</evidence>
<evidence type="ECO:0000313" key="7">
    <source>
        <dbReference type="EMBL" id="RYO90198.1"/>
    </source>
</evidence>
<proteinExistence type="predicted"/>
<evidence type="ECO:0000256" key="5">
    <source>
        <dbReference type="SAM" id="Phobius"/>
    </source>
</evidence>
<evidence type="ECO:0000256" key="1">
    <source>
        <dbReference type="ARBA" id="ARBA00004141"/>
    </source>
</evidence>
<dbReference type="SUPFAM" id="SSF103481">
    <property type="entry name" value="Multidrug resistance efflux transporter EmrE"/>
    <property type="match status" value="1"/>
</dbReference>
<dbReference type="InterPro" id="IPR000620">
    <property type="entry name" value="EamA_dom"/>
</dbReference>
<keyword evidence="8" id="KW-1185">Reference proteome</keyword>
<dbReference type="InterPro" id="IPR037185">
    <property type="entry name" value="EmrE-like"/>
</dbReference>
<evidence type="ECO:0000259" key="6">
    <source>
        <dbReference type="Pfam" id="PF00892"/>
    </source>
</evidence>
<keyword evidence="2 5" id="KW-0812">Transmembrane</keyword>
<accession>A0ABY0HGI7</accession>
<dbReference type="EMBL" id="QJNS01000060">
    <property type="protein sequence ID" value="RYO90198.1"/>
    <property type="molecule type" value="Genomic_DNA"/>
</dbReference>
<feature type="domain" description="EamA" evidence="6">
    <location>
        <begin position="13"/>
        <end position="150"/>
    </location>
</feature>
<keyword evidence="3 5" id="KW-1133">Transmembrane helix</keyword>
<dbReference type="Pfam" id="PF00892">
    <property type="entry name" value="EamA"/>
    <property type="match status" value="1"/>
</dbReference>